<proteinExistence type="predicted"/>
<dbReference type="RefSeq" id="XP_002479025.1">
    <property type="nucleotide sequence ID" value="XM_002478980.1"/>
</dbReference>
<protein>
    <recommendedName>
        <fullName evidence="2">TNT domain-containing protein</fullName>
    </recommendedName>
</protein>
<dbReference type="VEuPathDB" id="FungiDB:TSTA_093080"/>
<dbReference type="InterPro" id="IPR053024">
    <property type="entry name" value="Fungal_surface_NADase"/>
</dbReference>
<evidence type="ECO:0000313" key="3">
    <source>
        <dbReference type="EMBL" id="EED22062.1"/>
    </source>
</evidence>
<dbReference type="AlphaFoldDB" id="B8LZI0"/>
<dbReference type="Pfam" id="PF14021">
    <property type="entry name" value="TNT"/>
    <property type="match status" value="1"/>
</dbReference>
<dbReference type="HOGENOM" id="CLU_083054_0_1_1"/>
<keyword evidence="1" id="KW-0732">Signal</keyword>
<dbReference type="PANTHER" id="PTHR42059:SF1">
    <property type="entry name" value="TNT DOMAIN-CONTAINING PROTEIN"/>
    <property type="match status" value="1"/>
</dbReference>
<keyword evidence="4" id="KW-1185">Reference proteome</keyword>
<dbReference type="GO" id="GO:0050135">
    <property type="term" value="F:NADP+ nucleosidase activity"/>
    <property type="evidence" value="ECO:0007669"/>
    <property type="project" value="InterPro"/>
</dbReference>
<dbReference type="EMBL" id="EQ962653">
    <property type="protein sequence ID" value="EED22062.1"/>
    <property type="molecule type" value="Genomic_DNA"/>
</dbReference>
<dbReference type="InterPro" id="IPR025331">
    <property type="entry name" value="TNT"/>
</dbReference>
<accession>B8LZI0</accession>
<name>B8LZI0_TALSN</name>
<feature type="domain" description="TNT" evidence="2">
    <location>
        <begin position="124"/>
        <end position="187"/>
    </location>
</feature>
<dbReference type="Proteomes" id="UP000001745">
    <property type="component" value="Unassembled WGS sequence"/>
</dbReference>
<dbReference type="PANTHER" id="PTHR42059">
    <property type="entry name" value="TNT DOMAIN-CONTAINING PROTEIN"/>
    <property type="match status" value="1"/>
</dbReference>
<feature type="signal peptide" evidence="1">
    <location>
        <begin position="1"/>
        <end position="18"/>
    </location>
</feature>
<gene>
    <name evidence="3" type="ORF">TSTA_093080</name>
</gene>
<dbReference type="GeneID" id="8102552"/>
<dbReference type="InParanoid" id="B8LZI0"/>
<dbReference type="PhylomeDB" id="B8LZI0"/>
<reference evidence="4" key="1">
    <citation type="journal article" date="2015" name="Genome Announc.">
        <title>Genome sequence of the AIDS-associated pathogen Penicillium marneffei (ATCC18224) and its near taxonomic relative Talaromyces stipitatus (ATCC10500).</title>
        <authorList>
            <person name="Nierman W.C."/>
            <person name="Fedorova-Abrams N.D."/>
            <person name="Andrianopoulos A."/>
        </authorList>
    </citation>
    <scope>NUCLEOTIDE SEQUENCE [LARGE SCALE GENOMIC DNA]</scope>
    <source>
        <strain evidence="4">ATCC 10500 / CBS 375.48 / QM 6759 / NRRL 1006</strain>
    </source>
</reference>
<feature type="chain" id="PRO_5002877459" description="TNT domain-containing protein" evidence="1">
    <location>
        <begin position="19"/>
        <end position="187"/>
    </location>
</feature>
<evidence type="ECO:0000259" key="2">
    <source>
        <dbReference type="Pfam" id="PF14021"/>
    </source>
</evidence>
<organism evidence="3 4">
    <name type="scientific">Talaromyces stipitatus (strain ATCC 10500 / CBS 375.48 / QM 6759 / NRRL 1006)</name>
    <name type="common">Penicillium stipitatum</name>
    <dbReference type="NCBI Taxonomy" id="441959"/>
    <lineage>
        <taxon>Eukaryota</taxon>
        <taxon>Fungi</taxon>
        <taxon>Dikarya</taxon>
        <taxon>Ascomycota</taxon>
        <taxon>Pezizomycotina</taxon>
        <taxon>Eurotiomycetes</taxon>
        <taxon>Eurotiomycetidae</taxon>
        <taxon>Eurotiales</taxon>
        <taxon>Trichocomaceae</taxon>
        <taxon>Talaromyces</taxon>
        <taxon>Talaromyces sect. Talaromyces</taxon>
    </lineage>
</organism>
<sequence length="187" mass="20432">MIFTLATHLTLFVRLALSQIENPITMPSPTTTLDVTMLNANSQQTPSSHYAVSTALCGDQRLGPTALPSHTLINSMLVNYHPSGMECPQGYRDAWINYTGIATSPPLHGFKMFPNGTQIMSRVTIPNNIYIVRFGDPNCTYVSPAGTPYEHRAIPPSNLVRRSANGTVYGRILTLTEIEVENGTIAP</sequence>
<evidence type="ECO:0000256" key="1">
    <source>
        <dbReference type="SAM" id="SignalP"/>
    </source>
</evidence>
<evidence type="ECO:0000313" key="4">
    <source>
        <dbReference type="Proteomes" id="UP000001745"/>
    </source>
</evidence>
<dbReference type="OrthoDB" id="2923349at2759"/>